<dbReference type="EMBL" id="NHOA01000012">
    <property type="protein sequence ID" value="PHQ40250.1"/>
    <property type="molecule type" value="Genomic_DNA"/>
</dbReference>
<keyword evidence="1" id="KW-1133">Transmembrane helix</keyword>
<organism evidence="2 3">
    <name type="scientific">Halorubrum persicum</name>
    <dbReference type="NCBI Taxonomy" id="1383844"/>
    <lineage>
        <taxon>Archaea</taxon>
        <taxon>Methanobacteriati</taxon>
        <taxon>Methanobacteriota</taxon>
        <taxon>Stenosarchaea group</taxon>
        <taxon>Halobacteria</taxon>
        <taxon>Halobacteriales</taxon>
        <taxon>Haloferacaceae</taxon>
        <taxon>Halorubrum</taxon>
    </lineage>
</organism>
<dbReference type="AlphaFoldDB" id="A0A2G1WMM8"/>
<evidence type="ECO:0000313" key="3">
    <source>
        <dbReference type="Proteomes" id="UP000222824"/>
    </source>
</evidence>
<feature type="transmembrane region" description="Helical" evidence="1">
    <location>
        <begin position="52"/>
        <end position="71"/>
    </location>
</feature>
<reference evidence="2 3" key="1">
    <citation type="journal article" date="2014" name="Front. Microbiol.">
        <title>Population and genomic analysis of the genus Halorubrum.</title>
        <authorList>
            <person name="Fullmer M.S."/>
            <person name="Soucy S.M."/>
            <person name="Swithers K.S."/>
            <person name="Makkay A.M."/>
            <person name="Wheeler R."/>
            <person name="Ventosa A."/>
            <person name="Gogarten J.P."/>
            <person name="Papke R.T."/>
        </authorList>
    </citation>
    <scope>NUCLEOTIDE SEQUENCE [LARGE SCALE GENOMIC DNA]</scope>
    <source>
        <strain evidence="2 3">C49</strain>
    </source>
</reference>
<dbReference type="RefSeq" id="WP_099254075.1">
    <property type="nucleotide sequence ID" value="NZ_NHOA01000012.1"/>
</dbReference>
<name>A0A2G1WMM8_9EURY</name>
<comment type="caution">
    <text evidence="2">The sequence shown here is derived from an EMBL/GenBank/DDBJ whole genome shotgun (WGS) entry which is preliminary data.</text>
</comment>
<keyword evidence="1" id="KW-0472">Membrane</keyword>
<proteinExistence type="predicted"/>
<feature type="transmembrane region" description="Helical" evidence="1">
    <location>
        <begin position="78"/>
        <end position="99"/>
    </location>
</feature>
<dbReference type="Proteomes" id="UP000222824">
    <property type="component" value="Unassembled WGS sequence"/>
</dbReference>
<protein>
    <submittedName>
        <fullName evidence="2">Uncharacterized protein</fullName>
    </submittedName>
</protein>
<accession>A0A2G1WMM8</accession>
<evidence type="ECO:0000313" key="2">
    <source>
        <dbReference type="EMBL" id="PHQ40250.1"/>
    </source>
</evidence>
<evidence type="ECO:0000256" key="1">
    <source>
        <dbReference type="SAM" id="Phobius"/>
    </source>
</evidence>
<gene>
    <name evidence="2" type="ORF">DJ69_01985</name>
</gene>
<feature type="transmembrane region" description="Helical" evidence="1">
    <location>
        <begin position="119"/>
        <end position="140"/>
    </location>
</feature>
<sequence length="164" mass="15744">MTTTKALLIGQRRRLALTMVGGFAVLVALTLAVAIAAELADIQTAAAVTDRLVPLLVFYAPAPIAAAGAYARCGGPACLAVGVVPAFVFAALVVVGTVFGVPGVGGGNAPLGGVTMSFALVGLSGAFVGYCAGVTAALLADLAGIGGGDGEGANGEDAGGRQEG</sequence>
<keyword evidence="3" id="KW-1185">Reference proteome</keyword>
<keyword evidence="1" id="KW-0812">Transmembrane</keyword>